<organism evidence="2 3">
    <name type="scientific">Colletotrichum chrysophilum</name>
    <dbReference type="NCBI Taxonomy" id="1836956"/>
    <lineage>
        <taxon>Eukaryota</taxon>
        <taxon>Fungi</taxon>
        <taxon>Dikarya</taxon>
        <taxon>Ascomycota</taxon>
        <taxon>Pezizomycotina</taxon>
        <taxon>Sordariomycetes</taxon>
        <taxon>Hypocreomycetidae</taxon>
        <taxon>Glomerellales</taxon>
        <taxon>Glomerellaceae</taxon>
        <taxon>Colletotrichum</taxon>
        <taxon>Colletotrichum gloeosporioides species complex</taxon>
    </lineage>
</organism>
<proteinExistence type="predicted"/>
<reference evidence="2" key="1">
    <citation type="submission" date="2023-01" db="EMBL/GenBank/DDBJ databases">
        <title>Colletotrichum chrysophilum M932 genome sequence.</title>
        <authorList>
            <person name="Baroncelli R."/>
        </authorList>
    </citation>
    <scope>NUCLEOTIDE SEQUENCE</scope>
    <source>
        <strain evidence="2">M932</strain>
    </source>
</reference>
<dbReference type="EMBL" id="JAQOWY010000627">
    <property type="protein sequence ID" value="KAK1839801.1"/>
    <property type="molecule type" value="Genomic_DNA"/>
</dbReference>
<feature type="region of interest" description="Disordered" evidence="1">
    <location>
        <begin position="16"/>
        <end position="48"/>
    </location>
</feature>
<evidence type="ECO:0000313" key="2">
    <source>
        <dbReference type="EMBL" id="KAK1839801.1"/>
    </source>
</evidence>
<evidence type="ECO:0000256" key="1">
    <source>
        <dbReference type="SAM" id="MobiDB-lite"/>
    </source>
</evidence>
<name>A0AAD9A1Q3_9PEZI</name>
<dbReference type="AlphaFoldDB" id="A0AAD9A1Q3"/>
<dbReference type="Proteomes" id="UP001243330">
    <property type="component" value="Unassembled WGS sequence"/>
</dbReference>
<gene>
    <name evidence="2" type="ORF">CCHR01_17581</name>
</gene>
<sequence>MYDRVALYMGAQRWKKQAEASRSSSSSAAQPLSEMQPGALPGRRSKGWPRHGYEKLEHRFQLLCAEVLSL</sequence>
<comment type="caution">
    <text evidence="2">The sequence shown here is derived from an EMBL/GenBank/DDBJ whole genome shotgun (WGS) entry which is preliminary data.</text>
</comment>
<protein>
    <submittedName>
        <fullName evidence="2">Uncharacterized protein</fullName>
    </submittedName>
</protein>
<accession>A0AAD9A1Q3</accession>
<feature type="compositionally biased region" description="Low complexity" evidence="1">
    <location>
        <begin position="20"/>
        <end position="29"/>
    </location>
</feature>
<evidence type="ECO:0000313" key="3">
    <source>
        <dbReference type="Proteomes" id="UP001243330"/>
    </source>
</evidence>
<keyword evidence="3" id="KW-1185">Reference proteome</keyword>